<dbReference type="KEGG" id="run:DR864_05820"/>
<dbReference type="Gene3D" id="2.80.10.50">
    <property type="match status" value="2"/>
</dbReference>
<name>A0A344TF62_9BACT</name>
<gene>
    <name evidence="2" type="ORF">DR864_05820</name>
</gene>
<evidence type="ECO:0000259" key="1">
    <source>
        <dbReference type="Pfam" id="PF18962"/>
    </source>
</evidence>
<proteinExistence type="predicted"/>
<evidence type="ECO:0000313" key="2">
    <source>
        <dbReference type="EMBL" id="AXE17283.1"/>
    </source>
</evidence>
<accession>A0A344TF62</accession>
<dbReference type="Pfam" id="PF17164">
    <property type="entry name" value="DUF5122"/>
    <property type="match status" value="1"/>
</dbReference>
<feature type="domain" description="Secretion system C-terminal sorting" evidence="1">
    <location>
        <begin position="904"/>
        <end position="972"/>
    </location>
</feature>
<reference evidence="2 3" key="1">
    <citation type="submission" date="2018-07" db="EMBL/GenBank/DDBJ databases">
        <title>Genome sequencing of Runella.</title>
        <authorList>
            <person name="Baek M.-G."/>
            <person name="Yi H."/>
        </authorList>
    </citation>
    <scope>NUCLEOTIDE SEQUENCE [LARGE SCALE GENOMIC DNA]</scope>
    <source>
        <strain evidence="2 3">HYN0085</strain>
    </source>
</reference>
<dbReference type="Proteomes" id="UP000251993">
    <property type="component" value="Chromosome"/>
</dbReference>
<dbReference type="EMBL" id="CP030850">
    <property type="protein sequence ID" value="AXE17283.1"/>
    <property type="molecule type" value="Genomic_DNA"/>
</dbReference>
<sequence length="973" mass="108695">MKKSAILFCLAWGIVTMVYAQKKKIYAFDPNFKSPDFIGQQVLLRTYNLTAPVVLPDGKIIVINDNRFDYINEKPASGNVFRLNRDGSYDETFQATLIPQIGLYPVFKALPDGRLIGVLDKGGSGVTLTIVGFNNKGIDTVYTNQFPYYVDNYAIQSDGKIILFNWKMGLFRLLSDGTLDNTFLFQKETGDTYEGESNNRYASLTSDDKIQLGIVQDNTVKIRIYGKDGQLEKIFNLRQNETDFSTVDRQVMQVSFFPDGKIFAKTRTWAFNTNTYVYSYFIFSADGSLEKSNPFPTGETDEYSNIILLADGNIIEPNRKMPYKIITSTNEAKPLIKDSALRPMYGRYILTPLANDQFLLSNYVEGLVWIDGSGNVLQKSNVRLARSKVNGIRALLKNDQILVDIQNGYNADLYRLNKDGRIDSTIAYQSKKPTLPAMYTQGFFDTLQYYGGSSNHAFAYAKNKSVYALNDGSLLLNRETEPNGIFEFFSNTYRIKADGSIDNRFLRDSATTLPLPDNFFLVKQWNFHPNTTNGRFIINNEGQKVNPQNAFQEFVLKDTFISYWLLKDGKILVLERVNDQPILSRLLANGAPDTSFKPILMDIDFSSGLKEIQANNKLLIVTNLQLWRFNNDGLPDSAFKPALRVSFPLTIYEQADQKVLIFGRFGDDGHNEFFLLNKDGSPDNTFAIPKEINPALISSIYPISDAEILMVYKGRIVRLILDCASLQPQINASKTQACVNESVKLSIDPVPGFSYQWQKDDKELTSEGFNIAVNTSVAGSYKVVAKDAACGILTSGAVNLTFSPVPEARIAKITPLVGSNPAAGIFSVILEANAGTDLTYQWQKDNEDIKEATGISYEAKDSGSYTVKVNSGGCSKRSEALFINITPAVVLGTDRQESKNGISVFPNPNNGLFRLGLPTELKEGKVELFDVMGRALPFHQNADEFQATHLNKGTYVLRVSKGLKTMTTKVVIE</sequence>
<organism evidence="2 3">
    <name type="scientific">Runella rosea</name>
    <dbReference type="NCBI Taxonomy" id="2259595"/>
    <lineage>
        <taxon>Bacteria</taxon>
        <taxon>Pseudomonadati</taxon>
        <taxon>Bacteroidota</taxon>
        <taxon>Cytophagia</taxon>
        <taxon>Cytophagales</taxon>
        <taxon>Spirosomataceae</taxon>
        <taxon>Runella</taxon>
    </lineage>
</organism>
<protein>
    <recommendedName>
        <fullName evidence="1">Secretion system C-terminal sorting domain-containing protein</fullName>
    </recommendedName>
</protein>
<keyword evidence="3" id="KW-1185">Reference proteome</keyword>
<dbReference type="Gene3D" id="2.60.40.10">
    <property type="entry name" value="Immunoglobulins"/>
    <property type="match status" value="2"/>
</dbReference>
<dbReference type="SUPFAM" id="SSF82171">
    <property type="entry name" value="DPP6 N-terminal domain-like"/>
    <property type="match status" value="1"/>
</dbReference>
<dbReference type="OrthoDB" id="9805017at2"/>
<dbReference type="Pfam" id="PF18962">
    <property type="entry name" value="Por_Secre_tail"/>
    <property type="match status" value="1"/>
</dbReference>
<dbReference type="AlphaFoldDB" id="A0A344TF62"/>
<dbReference type="NCBIfam" id="TIGR04183">
    <property type="entry name" value="Por_Secre_tail"/>
    <property type="match status" value="1"/>
</dbReference>
<dbReference type="RefSeq" id="WP_114066069.1">
    <property type="nucleotide sequence ID" value="NZ_CP030850.1"/>
</dbReference>
<evidence type="ECO:0000313" key="3">
    <source>
        <dbReference type="Proteomes" id="UP000251993"/>
    </source>
</evidence>
<dbReference type="InterPro" id="IPR013783">
    <property type="entry name" value="Ig-like_fold"/>
</dbReference>
<dbReference type="InterPro" id="IPR026444">
    <property type="entry name" value="Secre_tail"/>
</dbReference>
<dbReference type="InterPro" id="IPR013431">
    <property type="entry name" value="Delta_60_rpt"/>
</dbReference>